<sequence>MSQTALIPIELSPLEARDFDAPRVCLTGEVDYAMYDKFRAQCAAAPCDGLMVIELSTLGGDPEVARMMGEDIRYQSELHPERRIVFLGKAAIYSAGATFMSFFARPNRYLTRGTRLMIHERKMDKTLQIVGPLTTCIASVRAMLHELEHSIIIQNEGFENLINGSDVTMDEVLRLAPSNWYLEAQEAQARGLIEGVI</sequence>
<accession>A0A7W9FGG2</accession>
<dbReference type="InterPro" id="IPR029045">
    <property type="entry name" value="ClpP/crotonase-like_dom_sf"/>
</dbReference>
<dbReference type="Gene3D" id="3.90.226.10">
    <property type="entry name" value="2-enoyl-CoA Hydratase, Chain A, domain 1"/>
    <property type="match status" value="1"/>
</dbReference>
<reference evidence="1 2" key="1">
    <citation type="submission" date="2020-08" db="EMBL/GenBank/DDBJ databases">
        <title>Genomic Encyclopedia of Type Strains, Phase IV (KMG-IV): sequencing the most valuable type-strain genomes for metagenomic binning, comparative biology and taxonomic classification.</title>
        <authorList>
            <person name="Goeker M."/>
        </authorList>
    </citation>
    <scope>NUCLEOTIDE SEQUENCE [LARGE SCALE GENOMIC DNA]</scope>
    <source>
        <strain evidence="1 2">DSM 4737</strain>
    </source>
</reference>
<dbReference type="GO" id="GO:0008233">
    <property type="term" value="F:peptidase activity"/>
    <property type="evidence" value="ECO:0007669"/>
    <property type="project" value="UniProtKB-KW"/>
</dbReference>
<proteinExistence type="predicted"/>
<keyword evidence="2" id="KW-1185">Reference proteome</keyword>
<protein>
    <submittedName>
        <fullName evidence="1">ATP-dependent protease ClpP protease subunit</fullName>
    </submittedName>
</protein>
<dbReference type="EMBL" id="JACHOR010000003">
    <property type="protein sequence ID" value="MBB5746399.1"/>
    <property type="molecule type" value="Genomic_DNA"/>
</dbReference>
<dbReference type="RefSeq" id="WP_221230598.1">
    <property type="nucleotide sequence ID" value="NZ_JACHOR010000003.1"/>
</dbReference>
<organism evidence="1 2">
    <name type="scientific">Brevundimonas variabilis</name>
    <dbReference type="NCBI Taxonomy" id="74312"/>
    <lineage>
        <taxon>Bacteria</taxon>
        <taxon>Pseudomonadati</taxon>
        <taxon>Pseudomonadota</taxon>
        <taxon>Alphaproteobacteria</taxon>
        <taxon>Caulobacterales</taxon>
        <taxon>Caulobacteraceae</taxon>
        <taxon>Brevundimonas</taxon>
    </lineage>
</organism>
<gene>
    <name evidence="1" type="ORF">GGR13_002003</name>
</gene>
<dbReference type="Proteomes" id="UP000545037">
    <property type="component" value="Unassembled WGS sequence"/>
</dbReference>
<evidence type="ECO:0000313" key="1">
    <source>
        <dbReference type="EMBL" id="MBB5746399.1"/>
    </source>
</evidence>
<dbReference type="AlphaFoldDB" id="A0A7W9FGG2"/>
<keyword evidence="1" id="KW-0645">Protease</keyword>
<evidence type="ECO:0000313" key="2">
    <source>
        <dbReference type="Proteomes" id="UP000545037"/>
    </source>
</evidence>
<dbReference type="GO" id="GO:0006508">
    <property type="term" value="P:proteolysis"/>
    <property type="evidence" value="ECO:0007669"/>
    <property type="project" value="UniProtKB-KW"/>
</dbReference>
<comment type="caution">
    <text evidence="1">The sequence shown here is derived from an EMBL/GenBank/DDBJ whole genome shotgun (WGS) entry which is preliminary data.</text>
</comment>
<keyword evidence="1" id="KW-0378">Hydrolase</keyword>
<dbReference type="SUPFAM" id="SSF52096">
    <property type="entry name" value="ClpP/crotonase"/>
    <property type="match status" value="1"/>
</dbReference>
<name>A0A7W9FGG2_9CAUL</name>